<name>A0A1Y1II76_KLENI</name>
<organism evidence="2 3">
    <name type="scientific">Klebsormidium nitens</name>
    <name type="common">Green alga</name>
    <name type="synonym">Ulothrix nitens</name>
    <dbReference type="NCBI Taxonomy" id="105231"/>
    <lineage>
        <taxon>Eukaryota</taxon>
        <taxon>Viridiplantae</taxon>
        <taxon>Streptophyta</taxon>
        <taxon>Klebsormidiophyceae</taxon>
        <taxon>Klebsormidiales</taxon>
        <taxon>Klebsormidiaceae</taxon>
        <taxon>Klebsormidium</taxon>
    </lineage>
</organism>
<sequence>MGLDTIFGSTVEFLLHKTNGDPVALLRSIADYVHRVRPVSQRVTCSRECLLNAAADISFLQGKPQAHQCNRCLELQTNDRHRPLGGLRPSAEASTLIASEAMRSSFEIIVAPSTSDAHNEQKPPDCETSGSSSLTSNIPNSASDDFSFQVDNSIHPADRGSSSCCPEPSRTESQSRNMGPALAANQIKDHAPRVCFKDQDAVSSQEVPEGRPLAGASTSKPLVPHLHLKGLAASPRSVSAAVGAKTRKSNSRLIQSARGPRPDASSQQQLDSPKSSKHGNLSERGRPHTSGLDRERHSRPTADGSESEGSSPRKDQGVKELMTPDEHIKEWLAEKKRKEARRERHMRRRQLAELEFIAALRKTQARRLHHLHEAEGKLDLQIGSEAEVLFKKESAQARYRSLKGSV</sequence>
<protein>
    <submittedName>
        <fullName evidence="2">Uncharacterized protein</fullName>
    </submittedName>
</protein>
<dbReference type="AlphaFoldDB" id="A0A1Y1II76"/>
<feature type="compositionally biased region" description="Basic and acidic residues" evidence="1">
    <location>
        <begin position="280"/>
        <end position="300"/>
    </location>
</feature>
<feature type="compositionally biased region" description="Polar residues" evidence="1">
    <location>
        <begin position="264"/>
        <end position="273"/>
    </location>
</feature>
<feature type="region of interest" description="Disordered" evidence="1">
    <location>
        <begin position="113"/>
        <end position="178"/>
    </location>
</feature>
<reference evidence="2 3" key="1">
    <citation type="journal article" date="2014" name="Nat. Commun.">
        <title>Klebsormidium flaccidum genome reveals primary factors for plant terrestrial adaptation.</title>
        <authorList>
            <person name="Hori K."/>
            <person name="Maruyama F."/>
            <person name="Fujisawa T."/>
            <person name="Togashi T."/>
            <person name="Yamamoto N."/>
            <person name="Seo M."/>
            <person name="Sato S."/>
            <person name="Yamada T."/>
            <person name="Mori H."/>
            <person name="Tajima N."/>
            <person name="Moriyama T."/>
            <person name="Ikeuchi M."/>
            <person name="Watanabe M."/>
            <person name="Wada H."/>
            <person name="Kobayashi K."/>
            <person name="Saito M."/>
            <person name="Masuda T."/>
            <person name="Sasaki-Sekimoto Y."/>
            <person name="Mashiguchi K."/>
            <person name="Awai K."/>
            <person name="Shimojima M."/>
            <person name="Masuda S."/>
            <person name="Iwai M."/>
            <person name="Nobusawa T."/>
            <person name="Narise T."/>
            <person name="Kondo S."/>
            <person name="Saito H."/>
            <person name="Sato R."/>
            <person name="Murakawa M."/>
            <person name="Ihara Y."/>
            <person name="Oshima-Yamada Y."/>
            <person name="Ohtaka K."/>
            <person name="Satoh M."/>
            <person name="Sonobe K."/>
            <person name="Ishii M."/>
            <person name="Ohtani R."/>
            <person name="Kanamori-Sato M."/>
            <person name="Honoki R."/>
            <person name="Miyazaki D."/>
            <person name="Mochizuki H."/>
            <person name="Umetsu J."/>
            <person name="Higashi K."/>
            <person name="Shibata D."/>
            <person name="Kamiya Y."/>
            <person name="Sato N."/>
            <person name="Nakamura Y."/>
            <person name="Tabata S."/>
            <person name="Ida S."/>
            <person name="Kurokawa K."/>
            <person name="Ohta H."/>
        </authorList>
    </citation>
    <scope>NUCLEOTIDE SEQUENCE [LARGE SCALE GENOMIC DNA]</scope>
    <source>
        <strain evidence="2 3">NIES-2285</strain>
    </source>
</reference>
<feature type="compositionally biased region" description="Basic and acidic residues" evidence="1">
    <location>
        <begin position="311"/>
        <end position="342"/>
    </location>
</feature>
<evidence type="ECO:0000313" key="3">
    <source>
        <dbReference type="Proteomes" id="UP000054558"/>
    </source>
</evidence>
<evidence type="ECO:0000256" key="1">
    <source>
        <dbReference type="SAM" id="MobiDB-lite"/>
    </source>
</evidence>
<evidence type="ECO:0000313" key="2">
    <source>
        <dbReference type="EMBL" id="GAQ90413.1"/>
    </source>
</evidence>
<keyword evidence="3" id="KW-1185">Reference proteome</keyword>
<proteinExistence type="predicted"/>
<feature type="compositionally biased region" description="Polar residues" evidence="1">
    <location>
        <begin position="128"/>
        <end position="152"/>
    </location>
</feature>
<dbReference type="EMBL" id="DF237585">
    <property type="protein sequence ID" value="GAQ90413.1"/>
    <property type="molecule type" value="Genomic_DNA"/>
</dbReference>
<feature type="region of interest" description="Disordered" evidence="1">
    <location>
        <begin position="234"/>
        <end position="343"/>
    </location>
</feature>
<accession>A0A1Y1II76</accession>
<feature type="region of interest" description="Disordered" evidence="1">
    <location>
        <begin position="200"/>
        <end position="221"/>
    </location>
</feature>
<dbReference type="Proteomes" id="UP000054558">
    <property type="component" value="Unassembled WGS sequence"/>
</dbReference>
<gene>
    <name evidence="2" type="ORF">KFL_006360050</name>
</gene>